<reference evidence="2" key="1">
    <citation type="submission" date="2016-09" db="EMBL/GenBank/DDBJ databases">
        <authorList>
            <person name="Hebert L."/>
            <person name="Moumen B."/>
        </authorList>
    </citation>
    <scope>NUCLEOTIDE SEQUENCE [LARGE SCALE GENOMIC DNA]</scope>
    <source>
        <strain evidence="2">OVI</strain>
    </source>
</reference>
<comment type="caution">
    <text evidence="2">The sequence shown here is derived from an EMBL/GenBank/DDBJ whole genome shotgun (WGS) entry which is preliminary data.</text>
</comment>
<evidence type="ECO:0000313" key="3">
    <source>
        <dbReference type="Proteomes" id="UP000195570"/>
    </source>
</evidence>
<dbReference type="GeneID" id="92380081"/>
<protein>
    <submittedName>
        <fullName evidence="2">Uncharacterized protein</fullName>
    </submittedName>
</protein>
<name>A0A1G4I9H5_TRYEQ</name>
<organism evidence="2 3">
    <name type="scientific">Trypanosoma equiperdum</name>
    <dbReference type="NCBI Taxonomy" id="5694"/>
    <lineage>
        <taxon>Eukaryota</taxon>
        <taxon>Discoba</taxon>
        <taxon>Euglenozoa</taxon>
        <taxon>Kinetoplastea</taxon>
        <taxon>Metakinetoplastina</taxon>
        <taxon>Trypanosomatida</taxon>
        <taxon>Trypanosomatidae</taxon>
        <taxon>Trypanosoma</taxon>
    </lineage>
</organism>
<dbReference type="EMBL" id="CZPT02001031">
    <property type="protein sequence ID" value="SCU68668.1"/>
    <property type="molecule type" value="Genomic_DNA"/>
</dbReference>
<dbReference type="RefSeq" id="XP_067079790.1">
    <property type="nucleotide sequence ID" value="XM_067223689.1"/>
</dbReference>
<gene>
    <name evidence="2" type="ORF">TEOVI_000614200</name>
</gene>
<dbReference type="VEuPathDB" id="TriTrypDB:TEOVI_000614200"/>
<evidence type="ECO:0000313" key="2">
    <source>
        <dbReference type="EMBL" id="SCU68668.1"/>
    </source>
</evidence>
<sequence>MRENATAEICEKRLTKMSEALKTGFPGVTNCHPKPFTMGELKLALDEFTHRDRGCRSIAGERKQCPVGMRNHRIKRVKNTETVEEGRYNTNLAAERSCTTGGITPPGDPYGRPRKVSGKSCYQKVESSPGKLTAATETRAQAPLPSGIYLVRETAVTKRKGSTVGICVL</sequence>
<accession>A0A1G4I9H5</accession>
<dbReference type="AlphaFoldDB" id="A0A1G4I9H5"/>
<dbReference type="Proteomes" id="UP000195570">
    <property type="component" value="Unassembled WGS sequence"/>
</dbReference>
<evidence type="ECO:0000256" key="1">
    <source>
        <dbReference type="SAM" id="MobiDB-lite"/>
    </source>
</evidence>
<feature type="region of interest" description="Disordered" evidence="1">
    <location>
        <begin position="97"/>
        <end position="117"/>
    </location>
</feature>
<proteinExistence type="predicted"/>
<keyword evidence="3" id="KW-1185">Reference proteome</keyword>